<evidence type="ECO:0000313" key="1">
    <source>
        <dbReference type="EMBL" id="PJC30451.1"/>
    </source>
</evidence>
<dbReference type="EMBL" id="PFSC01000144">
    <property type="protein sequence ID" value="PJC30451.1"/>
    <property type="molecule type" value="Genomic_DNA"/>
</dbReference>
<proteinExistence type="predicted"/>
<gene>
    <name evidence="1" type="ORF">CO051_05620</name>
</gene>
<dbReference type="AlphaFoldDB" id="A0A2M8EX55"/>
<organism evidence="1 2">
    <name type="scientific">Candidatus Roizmanbacteria bacterium CG_4_9_14_0_2_um_filter_39_13</name>
    <dbReference type="NCBI Taxonomy" id="1974839"/>
    <lineage>
        <taxon>Bacteria</taxon>
        <taxon>Candidatus Roizmaniibacteriota</taxon>
    </lineage>
</organism>
<name>A0A2M8EX55_9BACT</name>
<reference evidence="2" key="1">
    <citation type="submission" date="2017-09" db="EMBL/GenBank/DDBJ databases">
        <title>Depth-based differentiation of microbial function through sediment-hosted aquifers and enrichment of novel symbionts in the deep terrestrial subsurface.</title>
        <authorList>
            <person name="Probst A.J."/>
            <person name="Ladd B."/>
            <person name="Jarett J.K."/>
            <person name="Geller-Mcgrath D.E."/>
            <person name="Sieber C.M.K."/>
            <person name="Emerson J.B."/>
            <person name="Anantharaman K."/>
            <person name="Thomas B.C."/>
            <person name="Malmstrom R."/>
            <person name="Stieglmeier M."/>
            <person name="Klingl A."/>
            <person name="Woyke T."/>
            <person name="Ryan C.M."/>
            <person name="Banfield J.F."/>
        </authorList>
    </citation>
    <scope>NUCLEOTIDE SEQUENCE [LARGE SCALE GENOMIC DNA]</scope>
</reference>
<protein>
    <recommendedName>
        <fullName evidence="3">Integrase catalytic domain-containing protein</fullName>
    </recommendedName>
</protein>
<dbReference type="Proteomes" id="UP000231383">
    <property type="component" value="Unassembled WGS sequence"/>
</dbReference>
<sequence>MLNKLLIHQTKSRSRHCNDNALVETKNGSVIRKNLGYFHINKGLAGEFNNFFERWFNPYLNYHRPCGFVTEVITDFKGREKKVYGQYTTPYEKLKETSEEQDIDFLNPDLSFEDLDKIAYNMSDNNFAVLMRKQQNELFDINSLLKSQ</sequence>
<accession>A0A2M8EX55</accession>
<evidence type="ECO:0000313" key="2">
    <source>
        <dbReference type="Proteomes" id="UP000231383"/>
    </source>
</evidence>
<evidence type="ECO:0008006" key="3">
    <source>
        <dbReference type="Google" id="ProtNLM"/>
    </source>
</evidence>
<comment type="caution">
    <text evidence="1">The sequence shown here is derived from an EMBL/GenBank/DDBJ whole genome shotgun (WGS) entry which is preliminary data.</text>
</comment>